<keyword evidence="2" id="KW-0813">Transport</keyword>
<dbReference type="HOGENOM" id="CLU_1041901_0_0_1"/>
<name>H2XMZ0_CIOIN</name>
<evidence type="ECO:0000256" key="5">
    <source>
        <dbReference type="ARBA" id="ARBA00023065"/>
    </source>
</evidence>
<dbReference type="AlphaFoldDB" id="H2XMZ0"/>
<organism evidence="11 12">
    <name type="scientific">Ciona intestinalis</name>
    <name type="common">Transparent sea squirt</name>
    <name type="synonym">Ascidia intestinalis</name>
    <dbReference type="NCBI Taxonomy" id="7719"/>
    <lineage>
        <taxon>Eukaryota</taxon>
        <taxon>Metazoa</taxon>
        <taxon>Chordata</taxon>
        <taxon>Tunicata</taxon>
        <taxon>Ascidiacea</taxon>
        <taxon>Phlebobranchia</taxon>
        <taxon>Cionidae</taxon>
        <taxon>Ciona</taxon>
    </lineage>
</organism>
<keyword evidence="3 10" id="KW-0812">Transmembrane</keyword>
<sequence>MTSSHFVYKQAKRKSCEGSHCAIAALIVVTIVSVVAIIVDGFVIAKPGIPALHYKKTKCITLRRRLVEHRTCKCGGLLNDSPYCLSKFACYGVEVEYTVGAARENRTGTIRTDEALLNSENRDCSFAVCKKNMRQNSIEVSDFITKYGYETKRFSCYYDPNKTENVIIKPRFELYVIVLSLLIPGIVFLTSVFFLAMLCHTARKYNKDNDLRIPAHRPYLNYGVELEDGSFTRERRLSQLLPGYAPPPNKSDGDVRRQNNNRPQSRF</sequence>
<reference evidence="11" key="3">
    <citation type="submission" date="2025-09" db="UniProtKB">
        <authorList>
            <consortium name="Ensembl"/>
        </authorList>
    </citation>
    <scope>IDENTIFICATION</scope>
</reference>
<evidence type="ECO:0000256" key="6">
    <source>
        <dbReference type="ARBA" id="ARBA00023136"/>
    </source>
</evidence>
<dbReference type="InParanoid" id="H2XMZ0"/>
<feature type="region of interest" description="Disordered" evidence="9">
    <location>
        <begin position="242"/>
        <end position="267"/>
    </location>
</feature>
<dbReference type="RefSeq" id="XP_002124619.1">
    <property type="nucleotide sequence ID" value="XM_002124583.3"/>
</dbReference>
<dbReference type="Proteomes" id="UP000008144">
    <property type="component" value="Unassembled WGS sequence"/>
</dbReference>
<evidence type="ECO:0000256" key="2">
    <source>
        <dbReference type="ARBA" id="ARBA00022448"/>
    </source>
</evidence>
<evidence type="ECO:0000256" key="10">
    <source>
        <dbReference type="SAM" id="Phobius"/>
    </source>
</evidence>
<feature type="transmembrane region" description="Helical" evidence="10">
    <location>
        <begin position="21"/>
        <end position="45"/>
    </location>
</feature>
<keyword evidence="5" id="KW-0406">Ion transport</keyword>
<proteinExistence type="predicted"/>
<feature type="transmembrane region" description="Helical" evidence="10">
    <location>
        <begin position="174"/>
        <end position="198"/>
    </location>
</feature>
<dbReference type="OMA" id="SFQEANC"/>
<dbReference type="PANTHER" id="PTHR10258">
    <property type="entry name" value="CALCIUM-ACTIVATED POTASSIUM CHANNEL SUBUNIT BETA"/>
    <property type="match status" value="1"/>
</dbReference>
<evidence type="ECO:0000256" key="9">
    <source>
        <dbReference type="SAM" id="MobiDB-lite"/>
    </source>
</evidence>
<evidence type="ECO:0000256" key="3">
    <source>
        <dbReference type="ARBA" id="ARBA00022692"/>
    </source>
</evidence>
<dbReference type="GeneTree" id="ENSGT00950000183039"/>
<dbReference type="GO" id="GO:0008076">
    <property type="term" value="C:voltage-gated potassium channel complex"/>
    <property type="evidence" value="ECO:0000318"/>
    <property type="project" value="GO_Central"/>
</dbReference>
<dbReference type="GO" id="GO:0005513">
    <property type="term" value="P:detection of calcium ion"/>
    <property type="evidence" value="ECO:0000318"/>
    <property type="project" value="GO_Central"/>
</dbReference>
<protein>
    <submittedName>
        <fullName evidence="11">Uncharacterized LOC100178422</fullName>
    </submittedName>
</protein>
<accession>A0A1W2WAG0</accession>
<keyword evidence="7" id="KW-0325">Glycoprotein</keyword>
<dbReference type="GO" id="GO:0015269">
    <property type="term" value="F:calcium-activated potassium channel activity"/>
    <property type="evidence" value="ECO:0000318"/>
    <property type="project" value="GO_Central"/>
</dbReference>
<evidence type="ECO:0000256" key="4">
    <source>
        <dbReference type="ARBA" id="ARBA00022989"/>
    </source>
</evidence>
<evidence type="ECO:0000313" key="12">
    <source>
        <dbReference type="Proteomes" id="UP000008144"/>
    </source>
</evidence>
<dbReference type="GO" id="GO:0015459">
    <property type="term" value="F:potassium channel regulator activity"/>
    <property type="evidence" value="ECO:0000318"/>
    <property type="project" value="GO_Central"/>
</dbReference>
<keyword evidence="6 10" id="KW-0472">Membrane</keyword>
<dbReference type="InterPro" id="IPR003930">
    <property type="entry name" value="K_chnl_Ca-activ_BK_bsu"/>
</dbReference>
<dbReference type="GeneID" id="100178422"/>
<dbReference type="KEGG" id="cin:100178422"/>
<feature type="compositionally biased region" description="Polar residues" evidence="9">
    <location>
        <begin position="258"/>
        <end position="267"/>
    </location>
</feature>
<evidence type="ECO:0000256" key="7">
    <source>
        <dbReference type="ARBA" id="ARBA00023180"/>
    </source>
</evidence>
<comment type="subcellular location">
    <subcellularLocation>
        <location evidence="1">Membrane</location>
        <topology evidence="1">Multi-pass membrane protein</topology>
    </subcellularLocation>
</comment>
<reference evidence="11" key="2">
    <citation type="submission" date="2025-08" db="UniProtKB">
        <authorList>
            <consortium name="Ensembl"/>
        </authorList>
    </citation>
    <scope>IDENTIFICATION</scope>
</reference>
<dbReference type="Pfam" id="PF03185">
    <property type="entry name" value="CaKB"/>
    <property type="match status" value="1"/>
</dbReference>
<evidence type="ECO:0000313" key="11">
    <source>
        <dbReference type="Ensembl" id="ENSCINP00000031023.1"/>
    </source>
</evidence>
<evidence type="ECO:0000256" key="1">
    <source>
        <dbReference type="ARBA" id="ARBA00004141"/>
    </source>
</evidence>
<dbReference type="Ensembl" id="ENSCINT00000036586.1">
    <property type="protein sequence ID" value="ENSCINP00000031023.1"/>
    <property type="gene ID" value="ENSCING00000024487.1"/>
</dbReference>
<dbReference type="OrthoDB" id="5973433at2759"/>
<evidence type="ECO:0000256" key="8">
    <source>
        <dbReference type="ARBA" id="ARBA00023303"/>
    </source>
</evidence>
<keyword evidence="8" id="KW-0407">Ion channel</keyword>
<reference evidence="12" key="1">
    <citation type="journal article" date="2002" name="Science">
        <title>The draft genome of Ciona intestinalis: insights into chordate and vertebrate origins.</title>
        <authorList>
            <person name="Dehal P."/>
            <person name="Satou Y."/>
            <person name="Campbell R.K."/>
            <person name="Chapman J."/>
            <person name="Degnan B."/>
            <person name="De Tomaso A."/>
            <person name="Davidson B."/>
            <person name="Di Gregorio A."/>
            <person name="Gelpke M."/>
            <person name="Goodstein D.M."/>
            <person name="Harafuji N."/>
            <person name="Hastings K.E."/>
            <person name="Ho I."/>
            <person name="Hotta K."/>
            <person name="Huang W."/>
            <person name="Kawashima T."/>
            <person name="Lemaire P."/>
            <person name="Martinez D."/>
            <person name="Meinertzhagen I.A."/>
            <person name="Necula S."/>
            <person name="Nonaka M."/>
            <person name="Putnam N."/>
            <person name="Rash S."/>
            <person name="Saiga H."/>
            <person name="Satake M."/>
            <person name="Terry A."/>
            <person name="Yamada L."/>
            <person name="Wang H.G."/>
            <person name="Awazu S."/>
            <person name="Azumi K."/>
            <person name="Boore J."/>
            <person name="Branno M."/>
            <person name="Chin-Bow S."/>
            <person name="DeSantis R."/>
            <person name="Doyle S."/>
            <person name="Francino P."/>
            <person name="Keys D.N."/>
            <person name="Haga S."/>
            <person name="Hayashi H."/>
            <person name="Hino K."/>
            <person name="Imai K.S."/>
            <person name="Inaba K."/>
            <person name="Kano S."/>
            <person name="Kobayashi K."/>
            <person name="Kobayashi M."/>
            <person name="Lee B.I."/>
            <person name="Makabe K.W."/>
            <person name="Manohar C."/>
            <person name="Matassi G."/>
            <person name="Medina M."/>
            <person name="Mochizuki Y."/>
            <person name="Mount S."/>
            <person name="Morishita T."/>
            <person name="Miura S."/>
            <person name="Nakayama A."/>
            <person name="Nishizaka S."/>
            <person name="Nomoto H."/>
            <person name="Ohta F."/>
            <person name="Oishi K."/>
            <person name="Rigoutsos I."/>
            <person name="Sano M."/>
            <person name="Sasaki A."/>
            <person name="Sasakura Y."/>
            <person name="Shoguchi E."/>
            <person name="Shin-i T."/>
            <person name="Spagnuolo A."/>
            <person name="Stainier D."/>
            <person name="Suzuki M.M."/>
            <person name="Tassy O."/>
            <person name="Takatori N."/>
            <person name="Tokuoka M."/>
            <person name="Yagi K."/>
            <person name="Yoshizaki F."/>
            <person name="Wada S."/>
            <person name="Zhang C."/>
            <person name="Hyatt P.D."/>
            <person name="Larimer F."/>
            <person name="Detter C."/>
            <person name="Doggett N."/>
            <person name="Glavina T."/>
            <person name="Hawkins T."/>
            <person name="Richardson P."/>
            <person name="Lucas S."/>
            <person name="Kohara Y."/>
            <person name="Levine M."/>
            <person name="Satoh N."/>
            <person name="Rokhsar D.S."/>
        </authorList>
    </citation>
    <scope>NUCLEOTIDE SEQUENCE [LARGE SCALE GENOMIC DNA]</scope>
</reference>
<gene>
    <name evidence="11" type="primary">LOC100178422</name>
</gene>
<dbReference type="PANTHER" id="PTHR10258:SF8">
    <property type="entry name" value="CALCIUM-ACTIVATED POTASSIUM CHANNEL BK ALPHA SUBUNIT DOMAIN-CONTAINING PROTEIN"/>
    <property type="match status" value="1"/>
</dbReference>
<accession>H2XMZ0</accession>
<keyword evidence="12" id="KW-1185">Reference proteome</keyword>
<keyword evidence="4 10" id="KW-1133">Transmembrane helix</keyword>